<keyword evidence="2" id="KW-1185">Reference proteome</keyword>
<dbReference type="AlphaFoldDB" id="A0A0K1PT39"/>
<accession>A0A0K1PT39</accession>
<proteinExistence type="predicted"/>
<dbReference type="SUPFAM" id="SSF81853">
    <property type="entry name" value="Family 10 polysaccharide lyase"/>
    <property type="match status" value="1"/>
</dbReference>
<dbReference type="PATRIC" id="fig|1391654.3.peg.3390"/>
<dbReference type="STRING" id="1391654.AKJ09_03351"/>
<dbReference type="RefSeq" id="WP_146647934.1">
    <property type="nucleotide sequence ID" value="NZ_CP012333.1"/>
</dbReference>
<sequence length="311" mass="35327">MAHVPEIEASVRYLESDEALASLAKDPYWPKWDSPWWHMLLLHEMGETKRIPKRGVHALMESLDRLPLKIFPIHDGELPEGVPPYRVPCHCQLGTVYQVLSTWGVDVDRELPWIRPWLLRYQMPDGGLSCDDTAYRVEDEVPSSMVGTIGAFEAILLCTNRPWTAVERAFLDHAAEFLIGRKLVEGSSTRHNAEERTSALEWGQLCFPRFYFYDVLRGLSALTKWAQMTKQPIPHVAHDVAESLRTRFPDGQLRIGRQPWLGKPTWSPAASGTWHREPSSVSPLLARVSVVGEVSPYLTRQWSDAQGLLGI</sequence>
<gene>
    <name evidence="1" type="ORF">AKJ09_03351</name>
</gene>
<dbReference type="KEGG" id="llu:AKJ09_03351"/>
<reference evidence="1 2" key="1">
    <citation type="submission" date="2015-08" db="EMBL/GenBank/DDBJ databases">
        <authorList>
            <person name="Babu N.S."/>
            <person name="Beckwith C.J."/>
            <person name="Beseler K.G."/>
            <person name="Brison A."/>
            <person name="Carone J.V."/>
            <person name="Caskin T.P."/>
            <person name="Diamond M."/>
            <person name="Durham M.E."/>
            <person name="Foxe J.M."/>
            <person name="Go M."/>
            <person name="Henderson B.A."/>
            <person name="Jones I.B."/>
            <person name="McGettigan J.A."/>
            <person name="Micheletti S.J."/>
            <person name="Nasrallah M.E."/>
            <person name="Ortiz D."/>
            <person name="Piller C.R."/>
            <person name="Privatt S.R."/>
            <person name="Schneider S.L."/>
            <person name="Sharp S."/>
            <person name="Smith T.C."/>
            <person name="Stanton J.D."/>
            <person name="Ullery H.E."/>
            <person name="Wilson R.J."/>
            <person name="Serrano M.G."/>
            <person name="Buck G."/>
            <person name="Lee V."/>
            <person name="Wang Y."/>
            <person name="Carvalho R."/>
            <person name="Voegtly L."/>
            <person name="Shi R."/>
            <person name="Duckworth R."/>
            <person name="Johnson A."/>
            <person name="Loviza R."/>
            <person name="Walstead R."/>
            <person name="Shah Z."/>
            <person name="Kiflezghi M."/>
            <person name="Wade K."/>
            <person name="Ball S.L."/>
            <person name="Bradley K.W."/>
            <person name="Asai D.J."/>
            <person name="Bowman C.A."/>
            <person name="Russell D.A."/>
            <person name="Pope W.H."/>
            <person name="Jacobs-Sera D."/>
            <person name="Hendrix R.W."/>
            <person name="Hatfull G.F."/>
        </authorList>
    </citation>
    <scope>NUCLEOTIDE SEQUENCE [LARGE SCALE GENOMIC DNA]</scope>
    <source>
        <strain evidence="1 2">DSM 27648</strain>
    </source>
</reference>
<protein>
    <submittedName>
        <fullName evidence="1">Uncharacterized protein</fullName>
    </submittedName>
</protein>
<evidence type="ECO:0000313" key="2">
    <source>
        <dbReference type="Proteomes" id="UP000064967"/>
    </source>
</evidence>
<evidence type="ECO:0000313" key="1">
    <source>
        <dbReference type="EMBL" id="AKU96687.1"/>
    </source>
</evidence>
<dbReference type="Proteomes" id="UP000064967">
    <property type="component" value="Chromosome"/>
</dbReference>
<dbReference type="EMBL" id="CP012333">
    <property type="protein sequence ID" value="AKU96687.1"/>
    <property type="molecule type" value="Genomic_DNA"/>
</dbReference>
<dbReference type="OrthoDB" id="9758578at2"/>
<name>A0A0K1PT39_9BACT</name>
<organism evidence="1 2">
    <name type="scientific">Labilithrix luteola</name>
    <dbReference type="NCBI Taxonomy" id="1391654"/>
    <lineage>
        <taxon>Bacteria</taxon>
        <taxon>Pseudomonadati</taxon>
        <taxon>Myxococcota</taxon>
        <taxon>Polyangia</taxon>
        <taxon>Polyangiales</taxon>
        <taxon>Labilitrichaceae</taxon>
        <taxon>Labilithrix</taxon>
    </lineage>
</organism>